<dbReference type="SUPFAM" id="SSF52540">
    <property type="entry name" value="P-loop containing nucleoside triphosphate hydrolases"/>
    <property type="match status" value="1"/>
</dbReference>
<dbReference type="EC" id="2.7.1.76" evidence="4"/>
<keyword evidence="4" id="KW-0418">Kinase</keyword>
<dbReference type="InterPro" id="IPR031314">
    <property type="entry name" value="DNK_dom"/>
</dbReference>
<gene>
    <name evidence="4" type="ORF">A11S_1236</name>
</gene>
<dbReference type="PANTHER" id="PTHR10513">
    <property type="entry name" value="DEOXYNUCLEOSIDE KINASE"/>
    <property type="match status" value="1"/>
</dbReference>
<dbReference type="RefSeq" id="WP_015467587.1">
    <property type="nucleotide sequence ID" value="NC_020812.1"/>
</dbReference>
<feature type="domain" description="Deoxynucleoside kinase" evidence="3">
    <location>
        <begin position="5"/>
        <end position="182"/>
    </location>
</feature>
<evidence type="ECO:0000256" key="2">
    <source>
        <dbReference type="PIRSR" id="PIRSR000705-3"/>
    </source>
</evidence>
<dbReference type="Proteomes" id="UP000011932">
    <property type="component" value="Chromosome"/>
</dbReference>
<evidence type="ECO:0000313" key="5">
    <source>
        <dbReference type="Proteomes" id="UP000011932"/>
    </source>
</evidence>
<dbReference type="KEGG" id="man:A11S_1236"/>
<dbReference type="InterPro" id="IPR050566">
    <property type="entry name" value="Deoxyribonucleoside_kinase"/>
</dbReference>
<organism evidence="4 5">
    <name type="scientific">Micavibrio aeruginosavorus EPB</name>
    <dbReference type="NCBI Taxonomy" id="349215"/>
    <lineage>
        <taxon>Bacteria</taxon>
        <taxon>Pseudomonadati</taxon>
        <taxon>Bdellovibrionota</taxon>
        <taxon>Bdellovibrionia</taxon>
        <taxon>Bdellovibrionales</taxon>
        <taxon>Pseudobdellovibrionaceae</taxon>
        <taxon>Micavibrio</taxon>
    </lineage>
</organism>
<dbReference type="EC" id="2.7.1.113" evidence="4"/>
<dbReference type="PIRSF" id="PIRSF000705">
    <property type="entry name" value="DNK"/>
    <property type="match status" value="1"/>
</dbReference>
<evidence type="ECO:0000313" key="4">
    <source>
        <dbReference type="EMBL" id="AGH98049.1"/>
    </source>
</evidence>
<feature type="binding site" evidence="2">
    <location>
        <begin position="9"/>
        <end position="17"/>
    </location>
    <ligand>
        <name>ATP</name>
        <dbReference type="ChEBI" id="CHEBI:30616"/>
    </ligand>
</feature>
<protein>
    <submittedName>
        <fullName evidence="4">Deoxyadenosine kinase / Deoxyguanosine kinase</fullName>
        <ecNumber evidence="4">2.7.1.113</ecNumber>
        <ecNumber evidence="4">2.7.1.76</ecNumber>
    </submittedName>
</protein>
<feature type="binding site" evidence="2">
    <location>
        <begin position="136"/>
        <end position="140"/>
    </location>
    <ligand>
        <name>ATP</name>
        <dbReference type="ChEBI" id="CHEBI:30616"/>
    </ligand>
</feature>
<keyword evidence="4" id="KW-0808">Transferase</keyword>
<evidence type="ECO:0000259" key="3">
    <source>
        <dbReference type="Pfam" id="PF01712"/>
    </source>
</evidence>
<accession>M4VY00</accession>
<keyword evidence="2" id="KW-0547">Nucleotide-binding</keyword>
<evidence type="ECO:0000256" key="1">
    <source>
        <dbReference type="PIRSR" id="PIRSR000705-1"/>
    </source>
</evidence>
<dbReference type="Gene3D" id="3.40.50.300">
    <property type="entry name" value="P-loop containing nucleotide triphosphate hydrolases"/>
    <property type="match status" value="1"/>
</dbReference>
<dbReference type="GO" id="GO:0004136">
    <property type="term" value="F:deoxyadenosine kinase activity"/>
    <property type="evidence" value="ECO:0007669"/>
    <property type="project" value="UniProtKB-EC"/>
</dbReference>
<dbReference type="GO" id="GO:0005524">
    <property type="term" value="F:ATP binding"/>
    <property type="evidence" value="ECO:0007669"/>
    <property type="project" value="UniProtKB-KW"/>
</dbReference>
<proteinExistence type="predicted"/>
<reference evidence="4 5" key="1">
    <citation type="journal article" date="2013" name="ISME J.">
        <title>By their genes ye shall know them: genomic signatures of predatory bacteria.</title>
        <authorList>
            <person name="Pasternak Z."/>
            <person name="Pietrokovski S."/>
            <person name="Rotem O."/>
            <person name="Gophna U."/>
            <person name="Lurie-Weinberger M.N."/>
            <person name="Jurkevitch E."/>
        </authorList>
    </citation>
    <scope>NUCLEOTIDE SEQUENCE [LARGE SCALE GENOMIC DNA]</scope>
    <source>
        <strain evidence="4">EPB</strain>
    </source>
</reference>
<name>M4VY00_9BACT</name>
<dbReference type="EMBL" id="CP003538">
    <property type="protein sequence ID" value="AGH98049.1"/>
    <property type="molecule type" value="Genomic_DNA"/>
</dbReference>
<keyword evidence="2" id="KW-0067">ATP-binding</keyword>
<dbReference type="OrthoDB" id="9776634at2"/>
<dbReference type="GO" id="GO:0004138">
    <property type="term" value="F:deoxyguanosine kinase activity"/>
    <property type="evidence" value="ECO:0007669"/>
    <property type="project" value="UniProtKB-EC"/>
</dbReference>
<dbReference type="InterPro" id="IPR027417">
    <property type="entry name" value="P-loop_NTPase"/>
</dbReference>
<feature type="active site" description="Proton acceptor" evidence="1">
    <location>
        <position position="81"/>
    </location>
</feature>
<dbReference type="STRING" id="349215.A11S_1236"/>
<dbReference type="AlphaFoldDB" id="M4VY00"/>
<dbReference type="PANTHER" id="PTHR10513:SF35">
    <property type="entry name" value="DEOXYADENOSINE KINASE"/>
    <property type="match status" value="1"/>
</dbReference>
<dbReference type="InterPro" id="IPR002624">
    <property type="entry name" value="DCK/DGK"/>
</dbReference>
<dbReference type="HOGENOM" id="CLU_1359091_0_0_5"/>
<dbReference type="Pfam" id="PF01712">
    <property type="entry name" value="dNK"/>
    <property type="match status" value="1"/>
</dbReference>
<sequence>MAKRIEVSGILAAGKSTLCDVFAEHGFPVAREDVRNNPYWIKAQKDPARYELLLQKWILKQRFAEVANAVSSPSPIPYVIDYCLAVDKAYADFYLSRTAPSDMAKTHRAIDRMYKANGNPDLVIHLHCDSDELLRRIKHRGRDFEQAHTIEFLDALGEKIKYYLDALKADGSVPVWEIDTTKGLPEIDGHAIRKIMGMVSP</sequence>
<dbReference type="GO" id="GO:0005737">
    <property type="term" value="C:cytoplasm"/>
    <property type="evidence" value="ECO:0007669"/>
    <property type="project" value="TreeGrafter"/>
</dbReference>